<evidence type="ECO:0000313" key="3">
    <source>
        <dbReference type="EMBL" id="QDX31511.1"/>
    </source>
</evidence>
<dbReference type="AlphaFoldDB" id="A0A5B8IBG8"/>
<dbReference type="KEGG" id="dic:Dpoa569_0003551"/>
<dbReference type="Pfam" id="PF10988">
    <property type="entry name" value="DUF2807"/>
    <property type="match status" value="1"/>
</dbReference>
<dbReference type="EMBL" id="CP042220">
    <property type="protein sequence ID" value="QDX31511.1"/>
    <property type="molecule type" value="Genomic_DNA"/>
</dbReference>
<keyword evidence="1" id="KW-0732">Signal</keyword>
<gene>
    <name evidence="3" type="ORF">Dpoa569_0003551</name>
</gene>
<dbReference type="RefSeq" id="WP_042868191.1">
    <property type="nucleotide sequence ID" value="NZ_CM001975.1"/>
</dbReference>
<reference evidence="3 4" key="1">
    <citation type="journal article" date="2019" name="Environ. Microbiol.">
        <title>The phytopathogenic nature of Dickeya aquatica 174/2 and the dynamic early evolution of Dickeya pathogenicity.</title>
        <authorList>
            <person name="Duprey A."/>
            <person name="Taib N."/>
            <person name="Leonard S."/>
            <person name="Garin T."/>
            <person name="Flandrois J.P."/>
            <person name="Nasser W."/>
            <person name="Brochier-Armanet C."/>
            <person name="Reverchon S."/>
        </authorList>
    </citation>
    <scope>NUCLEOTIDE SEQUENCE [LARGE SCALE GENOMIC DNA]</scope>
    <source>
        <strain evidence="3 4">NCPPB 569</strain>
    </source>
</reference>
<feature type="signal peptide" evidence="1">
    <location>
        <begin position="1"/>
        <end position="21"/>
    </location>
</feature>
<feature type="chain" id="PRO_5023062119" description="Putative auto-transporter adhesin head GIN domain-containing protein" evidence="1">
    <location>
        <begin position="22"/>
        <end position="218"/>
    </location>
</feature>
<dbReference type="Gene3D" id="2.160.20.120">
    <property type="match status" value="1"/>
</dbReference>
<proteinExistence type="predicted"/>
<dbReference type="OrthoDB" id="6876326at2"/>
<organism evidence="3 4">
    <name type="scientific">Dickeya poaceiphila</name>
    <dbReference type="NCBI Taxonomy" id="568768"/>
    <lineage>
        <taxon>Bacteria</taxon>
        <taxon>Pseudomonadati</taxon>
        <taxon>Pseudomonadota</taxon>
        <taxon>Gammaproteobacteria</taxon>
        <taxon>Enterobacterales</taxon>
        <taxon>Pectobacteriaceae</taxon>
        <taxon>Dickeya</taxon>
    </lineage>
</organism>
<name>A0A5B8IBG8_9GAMM</name>
<protein>
    <recommendedName>
        <fullName evidence="2">Putative auto-transporter adhesin head GIN domain-containing protein</fullName>
    </recommendedName>
</protein>
<sequence>MKKTAAKLTLLALIFCSSSQAAEKTINVDRFTSVTAQQGINLTVKCASTPSMVISGSKETMSKLQVSNKDGSLLLSNEAAENDRFVSHTLDITLYTSNPLNALSGKAGVKIDAAACAVSPEQLSVSGSMGTEIRAEGKTDELQLELAMGGSFNRKSTPFSAKSATVRMSMGAEAFLCNIPKITGTLAAGARLSVSPSAGVDTGAASTFASDISTSGCA</sequence>
<accession>A0A5B8IBG8</accession>
<evidence type="ECO:0000256" key="1">
    <source>
        <dbReference type="SAM" id="SignalP"/>
    </source>
</evidence>
<dbReference type="Proteomes" id="UP000320591">
    <property type="component" value="Chromosome"/>
</dbReference>
<evidence type="ECO:0000259" key="2">
    <source>
        <dbReference type="Pfam" id="PF10988"/>
    </source>
</evidence>
<feature type="domain" description="Putative auto-transporter adhesin head GIN" evidence="2">
    <location>
        <begin position="30"/>
        <end position="195"/>
    </location>
</feature>
<keyword evidence="4" id="KW-1185">Reference proteome</keyword>
<dbReference type="STRING" id="568768.GCA_000406125_00397"/>
<dbReference type="InterPro" id="IPR021255">
    <property type="entry name" value="DUF2807"/>
</dbReference>
<evidence type="ECO:0000313" key="4">
    <source>
        <dbReference type="Proteomes" id="UP000320591"/>
    </source>
</evidence>